<dbReference type="AlphaFoldDB" id="A0A0C2YXE7"/>
<dbReference type="SMART" id="SM00028">
    <property type="entry name" value="TPR"/>
    <property type="match status" value="3"/>
</dbReference>
<keyword evidence="3" id="KW-0732">Signal</keyword>
<feature type="signal peptide" evidence="3">
    <location>
        <begin position="1"/>
        <end position="22"/>
    </location>
</feature>
<dbReference type="Proteomes" id="UP000031971">
    <property type="component" value="Unassembled WGS sequence"/>
</dbReference>
<dbReference type="PANTHER" id="PTHR44858:SF1">
    <property type="entry name" value="UDP-N-ACETYLGLUCOSAMINE--PEPTIDE N-ACETYLGLUCOSAMINYLTRANSFERASE SPINDLY-RELATED"/>
    <property type="match status" value="1"/>
</dbReference>
<feature type="chain" id="PRO_5002159727" evidence="3">
    <location>
        <begin position="23"/>
        <end position="250"/>
    </location>
</feature>
<keyword evidence="5" id="KW-1185">Reference proteome</keyword>
<reference evidence="4 5" key="1">
    <citation type="submission" date="2015-01" db="EMBL/GenBank/DDBJ databases">
        <title>Genome Sequence of Magnetospirillum magnetotacticum Strain MS-1.</title>
        <authorList>
            <person name="Marinov G.K."/>
            <person name="Smalley M.D."/>
            <person name="DeSalvo G."/>
        </authorList>
    </citation>
    <scope>NUCLEOTIDE SEQUENCE [LARGE SCALE GENOMIC DNA]</scope>
    <source>
        <strain evidence="4 5">MS-1</strain>
    </source>
</reference>
<dbReference type="SUPFAM" id="SSF48452">
    <property type="entry name" value="TPR-like"/>
    <property type="match status" value="1"/>
</dbReference>
<evidence type="ECO:0000313" key="4">
    <source>
        <dbReference type="EMBL" id="KIL99783.1"/>
    </source>
</evidence>
<dbReference type="InterPro" id="IPR019734">
    <property type="entry name" value="TPR_rpt"/>
</dbReference>
<accession>A0A0C2YXE7</accession>
<proteinExistence type="predicted"/>
<gene>
    <name evidence="4" type="ORF">CCC_03955</name>
</gene>
<keyword evidence="1" id="KW-0677">Repeat</keyword>
<dbReference type="InterPro" id="IPR011990">
    <property type="entry name" value="TPR-like_helical_dom_sf"/>
</dbReference>
<protein>
    <submittedName>
        <fullName evidence="4">TPR repeat-contatining protein</fullName>
    </submittedName>
</protein>
<evidence type="ECO:0000256" key="2">
    <source>
        <dbReference type="ARBA" id="ARBA00022803"/>
    </source>
</evidence>
<comment type="caution">
    <text evidence="4">The sequence shown here is derived from an EMBL/GenBank/DDBJ whole genome shotgun (WGS) entry which is preliminary data.</text>
</comment>
<evidence type="ECO:0000313" key="5">
    <source>
        <dbReference type="Proteomes" id="UP000031971"/>
    </source>
</evidence>
<dbReference type="InterPro" id="IPR050498">
    <property type="entry name" value="Ycf3"/>
</dbReference>
<organism evidence="4 5">
    <name type="scientific">Paramagnetospirillum magnetotacticum MS-1</name>
    <dbReference type="NCBI Taxonomy" id="272627"/>
    <lineage>
        <taxon>Bacteria</taxon>
        <taxon>Pseudomonadati</taxon>
        <taxon>Pseudomonadota</taxon>
        <taxon>Alphaproteobacteria</taxon>
        <taxon>Rhodospirillales</taxon>
        <taxon>Magnetospirillaceae</taxon>
        <taxon>Paramagnetospirillum</taxon>
    </lineage>
</organism>
<sequence>MKLRAIPLLPLALLWLSTPAPAETINPKMEYRTCLTLARAKPEEGWEEALAWASLGGGEPARHCAAVALIGLGKYEEAAKRLESLAGLSRREEALRAEMLAQAGQAWLLAGKPQQALADQDTALKLMPGHPELLLDKSVTLASVGHYAEVVDLLSPLLKVQPNRIEAMVLRAVAYRYLDKLELAKDDLARALVLDPSFPDALLERGIIRRLEENNAGAREDWLKAIAAAPESAVADTARRNLEMMDVKVK</sequence>
<keyword evidence="2" id="KW-0802">TPR repeat</keyword>
<dbReference type="STRING" id="272627.CCC_03955"/>
<evidence type="ECO:0000256" key="3">
    <source>
        <dbReference type="SAM" id="SignalP"/>
    </source>
</evidence>
<evidence type="ECO:0000256" key="1">
    <source>
        <dbReference type="ARBA" id="ARBA00022737"/>
    </source>
</evidence>
<dbReference type="Gene3D" id="1.25.40.10">
    <property type="entry name" value="Tetratricopeptide repeat domain"/>
    <property type="match status" value="1"/>
</dbReference>
<dbReference type="PANTHER" id="PTHR44858">
    <property type="entry name" value="TETRATRICOPEPTIDE REPEAT PROTEIN 6"/>
    <property type="match status" value="1"/>
</dbReference>
<dbReference type="EMBL" id="JXSL01000022">
    <property type="protein sequence ID" value="KIL99783.1"/>
    <property type="molecule type" value="Genomic_DNA"/>
</dbReference>
<dbReference type="OrthoDB" id="8480494at2"/>
<name>A0A0C2YXE7_PARME</name>